<sequence>MAGRSRELGFLERNGVISLKEQLARTTLRNVRLKGHTYIELREDNKKVIFFCVLCLSPCYSDSVLHDHLRGHLHKQMYEAAKATLLKQNPFPFNDGMLFFHNSSDEDNHLSTANALCGRNLLQKRSINENSLAIVTIEGNVSDYEFSSEESLDSVRGEESLDIDDLIIPDVLYKDKLSDLEVREIGVGKISIRYCERDGVSKGIRKIWCEWLGKSDSVNDDVIPFHDFAVVSFAFDCDLGRKGLLEDLQDILSSSSRPAIVGNNNADGKKRKSPSDPQDFTEPLSNNQYESSGEESLVPGSSNSRSLLDVYDDKSLQLRLVPSKCTRKEIRTRQRLASERVCDICQHKMLPGKNVATLLNMKTGRMVCSSRNLNGYIILQAFHVFHISCLIHWVLLCDSEVYTKQLEGPEVKRRYRRKKGARLEKVVKETRKQIYSAFCPECQGTGIDIDGDELEKPTISLSEENVSPLKLLRFYHAAA</sequence>
<protein>
    <recommendedName>
        <fullName evidence="4">C2H2-type domain-containing protein</fullName>
    </recommendedName>
</protein>
<proteinExistence type="predicted"/>
<gene>
    <name evidence="2" type="ORF">Ccrd_017439</name>
</gene>
<dbReference type="OMA" id="LCNQYDS"/>
<evidence type="ECO:0000256" key="1">
    <source>
        <dbReference type="SAM" id="MobiDB-lite"/>
    </source>
</evidence>
<accession>A0A103Y826</accession>
<name>A0A103Y826_CYNCS</name>
<dbReference type="STRING" id="59895.A0A103Y826"/>
<dbReference type="EMBL" id="LEKV01002289">
    <property type="protein sequence ID" value="KVI04241.1"/>
    <property type="molecule type" value="Genomic_DNA"/>
</dbReference>
<dbReference type="PANTHER" id="PTHR35497:SF1">
    <property type="entry name" value="ACYL-UDP-N-ACETYLGLUCOSAMINE O-ACYLTRANSFERASE"/>
    <property type="match status" value="1"/>
</dbReference>
<evidence type="ECO:0000313" key="2">
    <source>
        <dbReference type="EMBL" id="KVI04241.1"/>
    </source>
</evidence>
<dbReference type="PANTHER" id="PTHR35497">
    <property type="entry name" value="ACYL-UDP-N-ACETYLGLUCOSAMINE O-ACYLTRANSFERASE"/>
    <property type="match status" value="1"/>
</dbReference>
<feature type="region of interest" description="Disordered" evidence="1">
    <location>
        <begin position="259"/>
        <end position="303"/>
    </location>
</feature>
<dbReference type="AlphaFoldDB" id="A0A103Y826"/>
<keyword evidence="3" id="KW-1185">Reference proteome</keyword>
<comment type="caution">
    <text evidence="2">The sequence shown here is derived from an EMBL/GenBank/DDBJ whole genome shotgun (WGS) entry which is preliminary data.</text>
</comment>
<evidence type="ECO:0000313" key="3">
    <source>
        <dbReference type="Proteomes" id="UP000243975"/>
    </source>
</evidence>
<dbReference type="Proteomes" id="UP000243975">
    <property type="component" value="Unassembled WGS sequence"/>
</dbReference>
<feature type="compositionally biased region" description="Polar residues" evidence="1">
    <location>
        <begin position="275"/>
        <end position="291"/>
    </location>
</feature>
<organism evidence="2 3">
    <name type="scientific">Cynara cardunculus var. scolymus</name>
    <name type="common">Globe artichoke</name>
    <name type="synonym">Cynara scolymus</name>
    <dbReference type="NCBI Taxonomy" id="59895"/>
    <lineage>
        <taxon>Eukaryota</taxon>
        <taxon>Viridiplantae</taxon>
        <taxon>Streptophyta</taxon>
        <taxon>Embryophyta</taxon>
        <taxon>Tracheophyta</taxon>
        <taxon>Spermatophyta</taxon>
        <taxon>Magnoliopsida</taxon>
        <taxon>eudicotyledons</taxon>
        <taxon>Gunneridae</taxon>
        <taxon>Pentapetalae</taxon>
        <taxon>asterids</taxon>
        <taxon>campanulids</taxon>
        <taxon>Asterales</taxon>
        <taxon>Asteraceae</taxon>
        <taxon>Carduoideae</taxon>
        <taxon>Cardueae</taxon>
        <taxon>Carduinae</taxon>
        <taxon>Cynara</taxon>
    </lineage>
</organism>
<reference evidence="2 3" key="1">
    <citation type="journal article" date="2016" name="Sci. Rep.">
        <title>The genome sequence of the outbreeding globe artichoke constructed de novo incorporating a phase-aware low-pass sequencing strategy of F1 progeny.</title>
        <authorList>
            <person name="Scaglione D."/>
            <person name="Reyes-Chin-Wo S."/>
            <person name="Acquadro A."/>
            <person name="Froenicke L."/>
            <person name="Portis E."/>
            <person name="Beitel C."/>
            <person name="Tirone M."/>
            <person name="Mauro R."/>
            <person name="Lo Monaco A."/>
            <person name="Mauromicale G."/>
            <person name="Faccioli P."/>
            <person name="Cattivelli L."/>
            <person name="Rieseberg L."/>
            <person name="Michelmore R."/>
            <person name="Lanteri S."/>
        </authorList>
    </citation>
    <scope>NUCLEOTIDE SEQUENCE [LARGE SCALE GENOMIC DNA]</scope>
    <source>
        <strain evidence="2">2C</strain>
    </source>
</reference>
<evidence type="ECO:0008006" key="4">
    <source>
        <dbReference type="Google" id="ProtNLM"/>
    </source>
</evidence>
<dbReference type="Gramene" id="KVI04241">
    <property type="protein sequence ID" value="KVI04241"/>
    <property type="gene ID" value="Ccrd_017439"/>
</dbReference>